<dbReference type="Proteomes" id="UP000008744">
    <property type="component" value="Unassembled WGS sequence"/>
</dbReference>
<keyword evidence="3" id="KW-1185">Reference proteome</keyword>
<feature type="compositionally biased region" description="Polar residues" evidence="1">
    <location>
        <begin position="610"/>
        <end position="623"/>
    </location>
</feature>
<evidence type="ECO:0000313" key="3">
    <source>
        <dbReference type="Proteomes" id="UP000008744"/>
    </source>
</evidence>
<dbReference type="HOGENOM" id="CLU_345556_0_0_1"/>
<sequence>MASKHDLVDHCSSLLELSWNLGHRPRVEGGNNEYCQGHCYHGPPQFHPHVEHNYYNPTFNANNDLRPCNGCKNATARKSSPPKAKDSVRSRCRPPNDLRPKFPVNVHCPFYDNSPDVRLGPTHARESPTEIDDMVCDTTPTRDGEPNDLRTCACHNYAAPGEAAPTFREDKDRMGRREPPCPSTARGGPSKCQACNVEEVDSGTGIRCGYSHRHDPLYFDPLSYKSGGNRRRSKATKTICVPPPSYPECPAQKKPQQRQCPDKTVQYRDTRSDGAACVSTCPGRVRCSSRCRDNRPLGRIAIRVKCPSGSRSRRPFAVRSRCPLEPKVCTPKSPKKSSARCSKKRQTDYVAQRPCKKIIKRNPFAVCRDSSQIDDILPHEEYLDKYERNWKHRGNSCAGNRSTRGRNSSAGQHRYSEMQENRDNRGYPGGTCPRKCPNYASDETMVEQQEKYHCYRSPEEGACSRRHTSKKRPKKRAIAGPCCRICGQCGFMPTNPRGCIGLICRVKSKRSTAGSGPKGKLIILPHSQTNKLTTIYRSLGPPLPRRRVCRSRTKSCKSSYFPEAPNICRLRVRYVDPEPERCQGGRNGSVGEIRNRVRPRGTSVAEAPSVTPQRHASIPRQSPTRPPNENRGATRPHHQEPGPTRPQNQGRSPDRSQHPEAGPAKPQNENRGATRPQHQEPGPSKPPNKDRRDSKPHHSSPRQPSTPPSAHDLGRESRGPAAFYRGSFLRVRESHEHLNESSRGPVYRREPISHSRGSTRPGVLLNPDSQSVLETRTWPRMMQGYHGYLFGGPNIKSPGGWSWRRMLGSYLKRRSSKI</sequence>
<proteinExistence type="predicted"/>
<dbReference type="EMBL" id="CH479181">
    <property type="protein sequence ID" value="EDW31810.1"/>
    <property type="molecule type" value="Genomic_DNA"/>
</dbReference>
<feature type="region of interest" description="Disordered" evidence="1">
    <location>
        <begin position="74"/>
        <end position="96"/>
    </location>
</feature>
<evidence type="ECO:0000256" key="1">
    <source>
        <dbReference type="SAM" id="MobiDB-lite"/>
    </source>
</evidence>
<evidence type="ECO:0000313" key="2">
    <source>
        <dbReference type="EMBL" id="EDW31810.1"/>
    </source>
</evidence>
<feature type="region of interest" description="Disordered" evidence="1">
    <location>
        <begin position="578"/>
        <end position="718"/>
    </location>
</feature>
<feature type="region of interest" description="Disordered" evidence="1">
    <location>
        <begin position="397"/>
        <end position="426"/>
    </location>
</feature>
<accession>B4GA58</accession>
<dbReference type="OrthoDB" id="7872709at2759"/>
<dbReference type="AlphaFoldDB" id="B4GA58"/>
<name>B4GA58_DROPE</name>
<organism evidence="3">
    <name type="scientific">Drosophila persimilis</name>
    <name type="common">Fruit fly</name>
    <dbReference type="NCBI Taxonomy" id="7234"/>
    <lineage>
        <taxon>Eukaryota</taxon>
        <taxon>Metazoa</taxon>
        <taxon>Ecdysozoa</taxon>
        <taxon>Arthropoda</taxon>
        <taxon>Hexapoda</taxon>
        <taxon>Insecta</taxon>
        <taxon>Pterygota</taxon>
        <taxon>Neoptera</taxon>
        <taxon>Endopterygota</taxon>
        <taxon>Diptera</taxon>
        <taxon>Brachycera</taxon>
        <taxon>Muscomorpha</taxon>
        <taxon>Ephydroidea</taxon>
        <taxon>Drosophilidae</taxon>
        <taxon>Drosophila</taxon>
        <taxon>Sophophora</taxon>
    </lineage>
</organism>
<feature type="compositionally biased region" description="Polar residues" evidence="1">
    <location>
        <begin position="397"/>
        <end position="411"/>
    </location>
</feature>
<reference evidence="2 3" key="1">
    <citation type="journal article" date="2007" name="Nature">
        <title>Evolution of genes and genomes on the Drosophila phylogeny.</title>
        <authorList>
            <consortium name="Drosophila 12 Genomes Consortium"/>
            <person name="Clark A.G."/>
            <person name="Eisen M.B."/>
            <person name="Smith D.R."/>
            <person name="Bergman C.M."/>
            <person name="Oliver B."/>
            <person name="Markow T.A."/>
            <person name="Kaufman T.C."/>
            <person name="Kellis M."/>
            <person name="Gelbart W."/>
            <person name="Iyer V.N."/>
            <person name="Pollard D.A."/>
            <person name="Sackton T.B."/>
            <person name="Larracuente A.M."/>
            <person name="Singh N.D."/>
            <person name="Abad J.P."/>
            <person name="Abt D.N."/>
            <person name="Adryan B."/>
            <person name="Aguade M."/>
            <person name="Akashi H."/>
            <person name="Anderson W.W."/>
            <person name="Aquadro C.F."/>
            <person name="Ardell D.H."/>
            <person name="Arguello R."/>
            <person name="Artieri C.G."/>
            <person name="Barbash D.A."/>
            <person name="Barker D."/>
            <person name="Barsanti P."/>
            <person name="Batterham P."/>
            <person name="Batzoglou S."/>
            <person name="Begun D."/>
            <person name="Bhutkar A."/>
            <person name="Blanco E."/>
            <person name="Bosak S.A."/>
            <person name="Bradley R.K."/>
            <person name="Brand A.D."/>
            <person name="Brent M.R."/>
            <person name="Brooks A.N."/>
            <person name="Brown R.H."/>
            <person name="Butlin R.K."/>
            <person name="Caggese C."/>
            <person name="Calvi B.R."/>
            <person name="Bernardo de Carvalho A."/>
            <person name="Caspi A."/>
            <person name="Castrezana S."/>
            <person name="Celniker S.E."/>
            <person name="Chang J.L."/>
            <person name="Chapple C."/>
            <person name="Chatterji S."/>
            <person name="Chinwalla A."/>
            <person name="Civetta A."/>
            <person name="Clifton S.W."/>
            <person name="Comeron J.M."/>
            <person name="Costello J.C."/>
            <person name="Coyne J.A."/>
            <person name="Daub J."/>
            <person name="David R.G."/>
            <person name="Delcher A.L."/>
            <person name="Delehaunty K."/>
            <person name="Do C.B."/>
            <person name="Ebling H."/>
            <person name="Edwards K."/>
            <person name="Eickbush T."/>
            <person name="Evans J.D."/>
            <person name="Filipski A."/>
            <person name="Findeiss S."/>
            <person name="Freyhult E."/>
            <person name="Fulton L."/>
            <person name="Fulton R."/>
            <person name="Garcia A.C."/>
            <person name="Gardiner A."/>
            <person name="Garfield D.A."/>
            <person name="Garvin B.E."/>
            <person name="Gibson G."/>
            <person name="Gilbert D."/>
            <person name="Gnerre S."/>
            <person name="Godfrey J."/>
            <person name="Good R."/>
            <person name="Gotea V."/>
            <person name="Gravely B."/>
            <person name="Greenberg A.J."/>
            <person name="Griffiths-Jones S."/>
            <person name="Gross S."/>
            <person name="Guigo R."/>
            <person name="Gustafson E.A."/>
            <person name="Haerty W."/>
            <person name="Hahn M.W."/>
            <person name="Halligan D.L."/>
            <person name="Halpern A.L."/>
            <person name="Halter G.M."/>
            <person name="Han M.V."/>
            <person name="Heger A."/>
            <person name="Hillier L."/>
            <person name="Hinrichs A.S."/>
            <person name="Holmes I."/>
            <person name="Hoskins R.A."/>
            <person name="Hubisz M.J."/>
            <person name="Hultmark D."/>
            <person name="Huntley M.A."/>
            <person name="Jaffe D.B."/>
            <person name="Jagadeeshan S."/>
            <person name="Jeck W.R."/>
            <person name="Johnson J."/>
            <person name="Jones C.D."/>
            <person name="Jordan W.C."/>
            <person name="Karpen G.H."/>
            <person name="Kataoka E."/>
            <person name="Keightley P.D."/>
            <person name="Kheradpour P."/>
            <person name="Kirkness E.F."/>
            <person name="Koerich L.B."/>
            <person name="Kristiansen K."/>
            <person name="Kudrna D."/>
            <person name="Kulathinal R.J."/>
            <person name="Kumar S."/>
            <person name="Kwok R."/>
            <person name="Lander E."/>
            <person name="Langley C.H."/>
            <person name="Lapoint R."/>
            <person name="Lazzaro B.P."/>
            <person name="Lee S.J."/>
            <person name="Levesque L."/>
            <person name="Li R."/>
            <person name="Lin C.F."/>
            <person name="Lin M.F."/>
            <person name="Lindblad-Toh K."/>
            <person name="Llopart A."/>
            <person name="Long M."/>
            <person name="Low L."/>
            <person name="Lozovsky E."/>
            <person name="Lu J."/>
            <person name="Luo M."/>
            <person name="Machado C.A."/>
            <person name="Makalowski W."/>
            <person name="Marzo M."/>
            <person name="Matsuda M."/>
            <person name="Matzkin L."/>
            <person name="McAllister B."/>
            <person name="McBride C.S."/>
            <person name="McKernan B."/>
            <person name="McKernan K."/>
            <person name="Mendez-Lago M."/>
            <person name="Minx P."/>
            <person name="Mollenhauer M.U."/>
            <person name="Montooth K."/>
            <person name="Mount S.M."/>
            <person name="Mu X."/>
            <person name="Myers E."/>
            <person name="Negre B."/>
            <person name="Newfeld S."/>
            <person name="Nielsen R."/>
            <person name="Noor M.A."/>
            <person name="O'Grady P."/>
            <person name="Pachter L."/>
            <person name="Papaceit M."/>
            <person name="Parisi M.J."/>
            <person name="Parisi M."/>
            <person name="Parts L."/>
            <person name="Pedersen J.S."/>
            <person name="Pesole G."/>
            <person name="Phillippy A.M."/>
            <person name="Ponting C.P."/>
            <person name="Pop M."/>
            <person name="Porcelli D."/>
            <person name="Powell J.R."/>
            <person name="Prohaska S."/>
            <person name="Pruitt K."/>
            <person name="Puig M."/>
            <person name="Quesneville H."/>
            <person name="Ram K.R."/>
            <person name="Rand D."/>
            <person name="Rasmussen M.D."/>
            <person name="Reed L.K."/>
            <person name="Reenan R."/>
            <person name="Reily A."/>
            <person name="Remington K.A."/>
            <person name="Rieger T.T."/>
            <person name="Ritchie M.G."/>
            <person name="Robin C."/>
            <person name="Rogers Y.H."/>
            <person name="Rohde C."/>
            <person name="Rozas J."/>
            <person name="Rubenfield M.J."/>
            <person name="Ruiz A."/>
            <person name="Russo S."/>
            <person name="Salzberg S.L."/>
            <person name="Sanchez-Gracia A."/>
            <person name="Saranga D.J."/>
            <person name="Sato H."/>
            <person name="Schaeffer S.W."/>
            <person name="Schatz M.C."/>
            <person name="Schlenke T."/>
            <person name="Schwartz R."/>
            <person name="Segarra C."/>
            <person name="Singh R.S."/>
            <person name="Sirot L."/>
            <person name="Sirota M."/>
            <person name="Sisneros N.B."/>
            <person name="Smith C.D."/>
            <person name="Smith T.F."/>
            <person name="Spieth J."/>
            <person name="Stage D.E."/>
            <person name="Stark A."/>
            <person name="Stephan W."/>
            <person name="Strausberg R.L."/>
            <person name="Strempel S."/>
            <person name="Sturgill D."/>
            <person name="Sutton G."/>
            <person name="Sutton G.G."/>
            <person name="Tao W."/>
            <person name="Teichmann S."/>
            <person name="Tobari Y.N."/>
            <person name="Tomimura Y."/>
            <person name="Tsolas J.M."/>
            <person name="Valente V.L."/>
            <person name="Venter E."/>
            <person name="Venter J.C."/>
            <person name="Vicario S."/>
            <person name="Vieira F.G."/>
            <person name="Vilella A.J."/>
            <person name="Villasante A."/>
            <person name="Walenz B."/>
            <person name="Wang J."/>
            <person name="Wasserman M."/>
            <person name="Watts T."/>
            <person name="Wilson D."/>
            <person name="Wilson R.K."/>
            <person name="Wing R.A."/>
            <person name="Wolfner M.F."/>
            <person name="Wong A."/>
            <person name="Wong G.K."/>
            <person name="Wu C.I."/>
            <person name="Wu G."/>
            <person name="Yamamoto D."/>
            <person name="Yang H.P."/>
            <person name="Yang S.P."/>
            <person name="Yorke J.A."/>
            <person name="Yoshida K."/>
            <person name="Zdobnov E."/>
            <person name="Zhang P."/>
            <person name="Zhang Y."/>
            <person name="Zimin A.V."/>
            <person name="Baldwin J."/>
            <person name="Abdouelleil A."/>
            <person name="Abdulkadir J."/>
            <person name="Abebe A."/>
            <person name="Abera B."/>
            <person name="Abreu J."/>
            <person name="Acer S.C."/>
            <person name="Aftuck L."/>
            <person name="Alexander A."/>
            <person name="An P."/>
            <person name="Anderson E."/>
            <person name="Anderson S."/>
            <person name="Arachi H."/>
            <person name="Azer M."/>
            <person name="Bachantsang P."/>
            <person name="Barry A."/>
            <person name="Bayul T."/>
            <person name="Berlin A."/>
            <person name="Bessette D."/>
            <person name="Bloom T."/>
            <person name="Blye J."/>
            <person name="Boguslavskiy L."/>
            <person name="Bonnet C."/>
            <person name="Boukhgalter B."/>
            <person name="Bourzgui I."/>
            <person name="Brown A."/>
            <person name="Cahill P."/>
            <person name="Channer S."/>
            <person name="Cheshatsang Y."/>
            <person name="Chuda L."/>
            <person name="Citroen M."/>
            <person name="Collymore A."/>
            <person name="Cooke P."/>
            <person name="Costello M."/>
            <person name="D'Aco K."/>
            <person name="Daza R."/>
            <person name="De Haan G."/>
            <person name="DeGray S."/>
            <person name="DeMaso C."/>
            <person name="Dhargay N."/>
            <person name="Dooley K."/>
            <person name="Dooley E."/>
            <person name="Doricent M."/>
            <person name="Dorje P."/>
            <person name="Dorjee K."/>
            <person name="Dupes A."/>
            <person name="Elong R."/>
            <person name="Falk J."/>
            <person name="Farina A."/>
            <person name="Faro S."/>
            <person name="Ferguson D."/>
            <person name="Fisher S."/>
            <person name="Foley C.D."/>
            <person name="Franke A."/>
            <person name="Friedrich D."/>
            <person name="Gadbois L."/>
            <person name="Gearin G."/>
            <person name="Gearin C.R."/>
            <person name="Giannoukos G."/>
            <person name="Goode T."/>
            <person name="Graham J."/>
            <person name="Grandbois E."/>
            <person name="Grewal S."/>
            <person name="Gyaltsen K."/>
            <person name="Hafez N."/>
            <person name="Hagos B."/>
            <person name="Hall J."/>
            <person name="Henson C."/>
            <person name="Hollinger A."/>
            <person name="Honan T."/>
            <person name="Huard M.D."/>
            <person name="Hughes L."/>
            <person name="Hurhula B."/>
            <person name="Husby M.E."/>
            <person name="Kamat A."/>
            <person name="Kanga B."/>
            <person name="Kashin S."/>
            <person name="Khazanovich D."/>
            <person name="Kisner P."/>
            <person name="Lance K."/>
            <person name="Lara M."/>
            <person name="Lee W."/>
            <person name="Lennon N."/>
            <person name="Letendre F."/>
            <person name="LeVine R."/>
            <person name="Lipovsky A."/>
            <person name="Liu X."/>
            <person name="Liu J."/>
            <person name="Liu S."/>
            <person name="Lokyitsang T."/>
            <person name="Lokyitsang Y."/>
            <person name="Lubonja R."/>
            <person name="Lui A."/>
            <person name="MacDonald P."/>
            <person name="Magnisalis V."/>
            <person name="Maru K."/>
            <person name="Matthews C."/>
            <person name="McCusker W."/>
            <person name="McDonough S."/>
            <person name="Mehta T."/>
            <person name="Meldrim J."/>
            <person name="Meneus L."/>
            <person name="Mihai O."/>
            <person name="Mihalev A."/>
            <person name="Mihova T."/>
            <person name="Mittelman R."/>
            <person name="Mlenga V."/>
            <person name="Montmayeur A."/>
            <person name="Mulrain L."/>
            <person name="Navidi A."/>
            <person name="Naylor J."/>
            <person name="Negash T."/>
            <person name="Nguyen T."/>
            <person name="Nguyen N."/>
            <person name="Nicol R."/>
            <person name="Norbu C."/>
            <person name="Norbu N."/>
            <person name="Novod N."/>
            <person name="O'Neill B."/>
            <person name="Osman S."/>
            <person name="Markiewicz E."/>
            <person name="Oyono O.L."/>
            <person name="Patti C."/>
            <person name="Phunkhang P."/>
            <person name="Pierre F."/>
            <person name="Priest M."/>
            <person name="Raghuraman S."/>
            <person name="Rege F."/>
            <person name="Reyes R."/>
            <person name="Rise C."/>
            <person name="Rogov P."/>
            <person name="Ross K."/>
            <person name="Ryan E."/>
            <person name="Settipalli S."/>
            <person name="Shea T."/>
            <person name="Sherpa N."/>
            <person name="Shi L."/>
            <person name="Shih D."/>
            <person name="Sparrow T."/>
            <person name="Spaulding J."/>
            <person name="Stalker J."/>
            <person name="Stange-Thomann N."/>
            <person name="Stavropoulos S."/>
            <person name="Stone C."/>
            <person name="Strader C."/>
            <person name="Tesfaye S."/>
            <person name="Thomson T."/>
            <person name="Thoulutsang Y."/>
            <person name="Thoulutsang D."/>
            <person name="Topham K."/>
            <person name="Topping I."/>
            <person name="Tsamla T."/>
            <person name="Vassiliev H."/>
            <person name="Vo A."/>
            <person name="Wangchuk T."/>
            <person name="Wangdi T."/>
            <person name="Weiand M."/>
            <person name="Wilkinson J."/>
            <person name="Wilson A."/>
            <person name="Yadav S."/>
            <person name="Young G."/>
            <person name="Yu Q."/>
            <person name="Zembek L."/>
            <person name="Zhong D."/>
            <person name="Zimmer A."/>
            <person name="Zwirko Z."/>
            <person name="Jaffe D.B."/>
            <person name="Alvarez P."/>
            <person name="Brockman W."/>
            <person name="Butler J."/>
            <person name="Chin C."/>
            <person name="Gnerre S."/>
            <person name="Grabherr M."/>
            <person name="Kleber M."/>
            <person name="Mauceli E."/>
            <person name="MacCallum I."/>
        </authorList>
    </citation>
    <scope>NUCLEOTIDE SEQUENCE [LARGE SCALE GENOMIC DNA]</scope>
    <source>
        <strain evidence="3">MSH-3 / Tucson 14011-0111.49</strain>
    </source>
</reference>
<protein>
    <submittedName>
        <fullName evidence="2">GL11319</fullName>
    </submittedName>
</protein>
<feature type="compositionally biased region" description="Basic and acidic residues" evidence="1">
    <location>
        <begin position="83"/>
        <end position="96"/>
    </location>
</feature>
<feature type="compositionally biased region" description="Basic and acidic residues" evidence="1">
    <location>
        <begin position="414"/>
        <end position="425"/>
    </location>
</feature>
<feature type="region of interest" description="Disordered" evidence="1">
    <location>
        <begin position="735"/>
        <end position="767"/>
    </location>
</feature>
<dbReference type="OMA" id="SDCGCDP"/>
<gene>
    <name evidence="2" type="primary">Dper\GL11319</name>
    <name evidence="2" type="ORF">Dper_GL11319</name>
</gene>